<evidence type="ECO:0000256" key="1">
    <source>
        <dbReference type="ARBA" id="ARBA00004496"/>
    </source>
</evidence>
<evidence type="ECO:0000313" key="13">
    <source>
        <dbReference type="EMBL" id="NYZ66788.1"/>
    </source>
</evidence>
<dbReference type="Gene3D" id="1.10.730.10">
    <property type="entry name" value="Isoleucyl-tRNA Synthetase, Domain 1"/>
    <property type="match status" value="1"/>
</dbReference>
<evidence type="ECO:0000256" key="2">
    <source>
        <dbReference type="ARBA" id="ARBA00008226"/>
    </source>
</evidence>
<dbReference type="EMBL" id="JACCKB010000017">
    <property type="protein sequence ID" value="NYZ66788.1"/>
    <property type="molecule type" value="Genomic_DNA"/>
</dbReference>
<dbReference type="InterPro" id="IPR008909">
    <property type="entry name" value="DALR_anticod-bd"/>
</dbReference>
<dbReference type="SUPFAM" id="SSF109604">
    <property type="entry name" value="HD-domain/PDEase-like"/>
    <property type="match status" value="1"/>
</dbReference>
<dbReference type="Proteomes" id="UP000569732">
    <property type="component" value="Unassembled WGS sequence"/>
</dbReference>
<dbReference type="AlphaFoldDB" id="A0A853I813"/>
<evidence type="ECO:0000256" key="7">
    <source>
        <dbReference type="ARBA" id="ARBA00022840"/>
    </source>
</evidence>
<comment type="subunit">
    <text evidence="3 11">Tetramer of two alpha and two beta subunits.</text>
</comment>
<comment type="catalytic activity">
    <reaction evidence="10 11">
        <text>tRNA(Gly) + glycine + ATP = glycyl-tRNA(Gly) + AMP + diphosphate</text>
        <dbReference type="Rhea" id="RHEA:16013"/>
        <dbReference type="Rhea" id="RHEA-COMP:9664"/>
        <dbReference type="Rhea" id="RHEA-COMP:9683"/>
        <dbReference type="ChEBI" id="CHEBI:30616"/>
        <dbReference type="ChEBI" id="CHEBI:33019"/>
        <dbReference type="ChEBI" id="CHEBI:57305"/>
        <dbReference type="ChEBI" id="CHEBI:78442"/>
        <dbReference type="ChEBI" id="CHEBI:78522"/>
        <dbReference type="ChEBI" id="CHEBI:456215"/>
        <dbReference type="EC" id="6.1.1.14"/>
    </reaction>
</comment>
<dbReference type="PRINTS" id="PR01045">
    <property type="entry name" value="TRNASYNTHGB"/>
</dbReference>
<evidence type="ECO:0000256" key="10">
    <source>
        <dbReference type="ARBA" id="ARBA00047937"/>
    </source>
</evidence>
<dbReference type="GO" id="GO:0006426">
    <property type="term" value="P:glycyl-tRNA aminoacylation"/>
    <property type="evidence" value="ECO:0007669"/>
    <property type="project" value="UniProtKB-UniRule"/>
</dbReference>
<dbReference type="Pfam" id="PF02092">
    <property type="entry name" value="tRNA_synt_2f"/>
    <property type="match status" value="1"/>
</dbReference>
<name>A0A853I813_9GAMM</name>
<evidence type="ECO:0000256" key="4">
    <source>
        <dbReference type="ARBA" id="ARBA00022490"/>
    </source>
</evidence>
<comment type="caution">
    <text evidence="13">The sequence shown here is derived from an EMBL/GenBank/DDBJ whole genome shotgun (WGS) entry which is preliminary data.</text>
</comment>
<comment type="similarity">
    <text evidence="2 11">Belongs to the class-II aminoacyl-tRNA synthetase family.</text>
</comment>
<sequence length="696" mass="77390">MASQDFLVEVGTEELPPKALKQLASALADGITKELEDAQLTFDNSEWFATPRRLAVLITGLVDKQPDRTIERKGPGLKAAFDKSGNPTKAAEGFARSCGVAVSELETLEQGKNAWLVYRSIEPGKETVQLLPEVVDKSVNNLPIPKRMRWGSSREEFVRPVQWLTVLFGSHVVPCSILGVEADRVSYGHRFHHNEPISIESPKSYTRQLNKQGKVIACFIERQQQIKQQVEQQAEAVNCRAVIDEDLLDEVTALVEWPVALTGKFDKAFLEVPAEALISSMKEHQKYFHVVDNAGKLVNYFITVSNIESTHPQTVITGNERVIRPRLADAAFFYETDKKTSLVNRREQLKAIIFQARLGSIYDKTTRISQLAGHIAEQIGGDANQAKRAGELAKSDLVTDMVLEFPELQGIMGRYYAEHDDENPEVAAALDEQYMPRFSGDQVPTTLTGSAVSIADKVDTLVGIFGIGQPPSGTKDPFALRRAALGVLRIVVTNELSLDIKACIEESINAYQAAGVKLDAVESLANTVLDFILERFRAWYQDEGLPVEVFMAVKALRPVQPLDFDQRVKAVEHFRQLPEAEALAAANKRVSNILAKQGDTDIPASVDDGLLVEDAEKTLAKQVAQMTQEVTPLFEHRQYTLALELLAQLKENVDNFFDQVLVNVDDTAVRQNRYALLQQLRDLFLKVADISLLQTS</sequence>
<keyword evidence="14" id="KW-1185">Reference proteome</keyword>
<protein>
    <recommendedName>
        <fullName evidence="11">Glycine--tRNA ligase beta subunit</fullName>
        <ecNumber evidence="11">6.1.1.14</ecNumber>
    </recommendedName>
    <alternativeName>
        <fullName evidence="11">Glycyl-tRNA synthetase beta subunit</fullName>
        <shortName evidence="11">GlyRS</shortName>
    </alternativeName>
</protein>
<dbReference type="EC" id="6.1.1.14" evidence="11"/>
<dbReference type="GO" id="GO:0005829">
    <property type="term" value="C:cytosol"/>
    <property type="evidence" value="ECO:0007669"/>
    <property type="project" value="TreeGrafter"/>
</dbReference>
<evidence type="ECO:0000256" key="9">
    <source>
        <dbReference type="ARBA" id="ARBA00023146"/>
    </source>
</evidence>
<keyword evidence="5 11" id="KW-0436">Ligase</keyword>
<gene>
    <name evidence="11" type="primary">glyS</name>
    <name evidence="13" type="ORF">H0A36_12275</name>
</gene>
<dbReference type="SMART" id="SM00836">
    <property type="entry name" value="DALR_1"/>
    <property type="match status" value="1"/>
</dbReference>
<organism evidence="13 14">
    <name type="scientific">Spartinivicinus marinus</name>
    <dbReference type="NCBI Taxonomy" id="2994442"/>
    <lineage>
        <taxon>Bacteria</taxon>
        <taxon>Pseudomonadati</taxon>
        <taxon>Pseudomonadota</taxon>
        <taxon>Gammaproteobacteria</taxon>
        <taxon>Oceanospirillales</taxon>
        <taxon>Zooshikellaceae</taxon>
        <taxon>Spartinivicinus</taxon>
    </lineage>
</organism>
<dbReference type="GO" id="GO:0006420">
    <property type="term" value="P:arginyl-tRNA aminoacylation"/>
    <property type="evidence" value="ECO:0007669"/>
    <property type="project" value="InterPro"/>
</dbReference>
<keyword evidence="8 11" id="KW-0648">Protein biosynthesis</keyword>
<dbReference type="GO" id="GO:0004814">
    <property type="term" value="F:arginine-tRNA ligase activity"/>
    <property type="evidence" value="ECO:0007669"/>
    <property type="project" value="InterPro"/>
</dbReference>
<evidence type="ECO:0000256" key="11">
    <source>
        <dbReference type="HAMAP-Rule" id="MF_00255"/>
    </source>
</evidence>
<dbReference type="GO" id="GO:0004820">
    <property type="term" value="F:glycine-tRNA ligase activity"/>
    <property type="evidence" value="ECO:0007669"/>
    <property type="project" value="UniProtKB-UniRule"/>
</dbReference>
<evidence type="ECO:0000259" key="12">
    <source>
        <dbReference type="SMART" id="SM00836"/>
    </source>
</evidence>
<feature type="domain" description="DALR anticodon binding" evidence="12">
    <location>
        <begin position="589"/>
        <end position="693"/>
    </location>
</feature>
<evidence type="ECO:0000256" key="5">
    <source>
        <dbReference type="ARBA" id="ARBA00022598"/>
    </source>
</evidence>
<dbReference type="PROSITE" id="PS50861">
    <property type="entry name" value="AA_TRNA_LIGASE_II_GLYAB"/>
    <property type="match status" value="1"/>
</dbReference>
<accession>A0A853I813</accession>
<evidence type="ECO:0000256" key="6">
    <source>
        <dbReference type="ARBA" id="ARBA00022741"/>
    </source>
</evidence>
<dbReference type="GO" id="GO:0005524">
    <property type="term" value="F:ATP binding"/>
    <property type="evidence" value="ECO:0007669"/>
    <property type="project" value="UniProtKB-UniRule"/>
</dbReference>
<evidence type="ECO:0000313" key="14">
    <source>
        <dbReference type="Proteomes" id="UP000569732"/>
    </source>
</evidence>
<dbReference type="PANTHER" id="PTHR30075:SF2">
    <property type="entry name" value="GLYCINE--TRNA LIGASE, CHLOROPLASTIC_MITOCHONDRIAL 2"/>
    <property type="match status" value="1"/>
</dbReference>
<keyword evidence="6 11" id="KW-0547">Nucleotide-binding</keyword>
<comment type="subcellular location">
    <subcellularLocation>
        <location evidence="1 11">Cytoplasm</location>
    </subcellularLocation>
</comment>
<dbReference type="InterPro" id="IPR015944">
    <property type="entry name" value="Gly-tRNA-synth_bsu"/>
</dbReference>
<keyword evidence="7 11" id="KW-0067">ATP-binding</keyword>
<dbReference type="Pfam" id="PF05746">
    <property type="entry name" value="DALR_1"/>
    <property type="match status" value="1"/>
</dbReference>
<dbReference type="InterPro" id="IPR006194">
    <property type="entry name" value="Gly-tRNA-synth_heterodimer"/>
</dbReference>
<reference evidence="13 14" key="1">
    <citation type="submission" date="2020-07" db="EMBL/GenBank/DDBJ databases">
        <title>Endozoicomonas sp. nov., isolated from sediment.</title>
        <authorList>
            <person name="Gu T."/>
        </authorList>
    </citation>
    <scope>NUCLEOTIDE SEQUENCE [LARGE SCALE GENOMIC DNA]</scope>
    <source>
        <strain evidence="13 14">SM1973</strain>
    </source>
</reference>
<dbReference type="HAMAP" id="MF_00255">
    <property type="entry name" value="Gly_tRNA_synth_beta"/>
    <property type="match status" value="1"/>
</dbReference>
<keyword evidence="4 11" id="KW-0963">Cytoplasm</keyword>
<proteinExistence type="inferred from homology"/>
<evidence type="ECO:0000256" key="8">
    <source>
        <dbReference type="ARBA" id="ARBA00022917"/>
    </source>
</evidence>
<keyword evidence="9 11" id="KW-0030">Aminoacyl-tRNA synthetase</keyword>
<evidence type="ECO:0000256" key="3">
    <source>
        <dbReference type="ARBA" id="ARBA00011209"/>
    </source>
</evidence>
<dbReference type="RefSeq" id="WP_180568813.1">
    <property type="nucleotide sequence ID" value="NZ_JACCKB010000017.1"/>
</dbReference>
<dbReference type="NCBIfam" id="TIGR00211">
    <property type="entry name" value="glyS"/>
    <property type="match status" value="1"/>
</dbReference>
<dbReference type="PANTHER" id="PTHR30075">
    <property type="entry name" value="GLYCYL-TRNA SYNTHETASE"/>
    <property type="match status" value="1"/>
</dbReference>